<dbReference type="EMBL" id="BOMM01000038">
    <property type="protein sequence ID" value="GIE12328.1"/>
    <property type="molecule type" value="Genomic_DNA"/>
</dbReference>
<evidence type="ECO:0000313" key="2">
    <source>
        <dbReference type="EMBL" id="GIE12328.1"/>
    </source>
</evidence>
<evidence type="ECO:0008006" key="4">
    <source>
        <dbReference type="Google" id="ProtNLM"/>
    </source>
</evidence>
<dbReference type="AlphaFoldDB" id="A0A919J3K0"/>
<dbReference type="RefSeq" id="WP_203818804.1">
    <property type="nucleotide sequence ID" value="NZ_BAAABP010000054.1"/>
</dbReference>
<feature type="region of interest" description="Disordered" evidence="1">
    <location>
        <begin position="234"/>
        <end position="262"/>
    </location>
</feature>
<proteinExistence type="predicted"/>
<keyword evidence="3" id="KW-1185">Reference proteome</keyword>
<gene>
    <name evidence="2" type="ORF">Afe05nite_41680</name>
</gene>
<evidence type="ECO:0000256" key="1">
    <source>
        <dbReference type="SAM" id="MobiDB-lite"/>
    </source>
</evidence>
<dbReference type="PANTHER" id="PTHR34613">
    <property type="entry name" value="SLL0800 PROTEIN"/>
    <property type="match status" value="1"/>
</dbReference>
<dbReference type="Proteomes" id="UP000598174">
    <property type="component" value="Unassembled WGS sequence"/>
</dbReference>
<evidence type="ECO:0000313" key="3">
    <source>
        <dbReference type="Proteomes" id="UP000598174"/>
    </source>
</evidence>
<organism evidence="2 3">
    <name type="scientific">Paractinoplanes ferrugineus</name>
    <dbReference type="NCBI Taxonomy" id="113564"/>
    <lineage>
        <taxon>Bacteria</taxon>
        <taxon>Bacillati</taxon>
        <taxon>Actinomycetota</taxon>
        <taxon>Actinomycetes</taxon>
        <taxon>Micromonosporales</taxon>
        <taxon>Micromonosporaceae</taxon>
        <taxon>Paractinoplanes</taxon>
    </lineage>
</organism>
<comment type="caution">
    <text evidence="2">The sequence shown here is derived from an EMBL/GenBank/DDBJ whole genome shotgun (WGS) entry which is preliminary data.</text>
</comment>
<reference evidence="2" key="1">
    <citation type="submission" date="2021-01" db="EMBL/GenBank/DDBJ databases">
        <title>Whole genome shotgun sequence of Actinoplanes ferrugineus NBRC 15555.</title>
        <authorList>
            <person name="Komaki H."/>
            <person name="Tamura T."/>
        </authorList>
    </citation>
    <scope>NUCLEOTIDE SEQUENCE</scope>
    <source>
        <strain evidence="2">NBRC 15555</strain>
    </source>
</reference>
<name>A0A919J3K0_9ACTN</name>
<dbReference type="PANTHER" id="PTHR34613:SF1">
    <property type="entry name" value="SLL6017 PROTEIN"/>
    <property type="match status" value="1"/>
</dbReference>
<protein>
    <recommendedName>
        <fullName evidence="4">Rpn family recombination-promoting nuclease/putative transposase</fullName>
    </recommendedName>
</protein>
<sequence length="314" mass="35421">MTVDEAPGGSAPARDYDGLFKSLMEAHPEDTLRVLFGVELDGRHPVIEGPTEQQRHLTRNRDKVFVVYREAEEGLPAPLHDLYHVEVQVERTRDFPTRMAAYFCSLALKYDESRYRIHQLALWPLGGGCSGYFRRGRMHHAYDSVSLPDDLDADRLLASSLAPLALWSKNPPPDAVEQVADRIAAVPDRDDQLVLVELGKLGARPLADQLIKALVRRGMSDILEQTEFGRDLARRSREAGREEGREEGREVGREEGREVGREEGRVGTMALLLKHSYGPLDDLADLARKLVASDYEQHIEWVVNRVPLDRLRSA</sequence>
<accession>A0A919J3K0</accession>